<keyword evidence="3" id="KW-1185">Reference proteome</keyword>
<feature type="transmembrane region" description="Helical" evidence="1">
    <location>
        <begin position="319"/>
        <end position="340"/>
    </location>
</feature>
<proteinExistence type="predicted"/>
<reference evidence="2 3" key="1">
    <citation type="journal article" date="2019" name="Sci. Rep.">
        <title>Orb-weaving spider Araneus ventricosus genome elucidates the spidroin gene catalogue.</title>
        <authorList>
            <person name="Kono N."/>
            <person name="Nakamura H."/>
            <person name="Ohtoshi R."/>
            <person name="Moran D.A.P."/>
            <person name="Shinohara A."/>
            <person name="Yoshida Y."/>
            <person name="Fujiwara M."/>
            <person name="Mori M."/>
            <person name="Tomita M."/>
            <person name="Arakawa K."/>
        </authorList>
    </citation>
    <scope>NUCLEOTIDE SEQUENCE [LARGE SCALE GENOMIC DNA]</scope>
</reference>
<dbReference type="EMBL" id="BGPR01022248">
    <property type="protein sequence ID" value="GBN88380.1"/>
    <property type="molecule type" value="Genomic_DNA"/>
</dbReference>
<accession>A0A4Y2SM18</accession>
<keyword evidence="1" id="KW-0812">Transmembrane</keyword>
<evidence type="ECO:0000256" key="1">
    <source>
        <dbReference type="SAM" id="Phobius"/>
    </source>
</evidence>
<keyword evidence="1" id="KW-1133">Transmembrane helix</keyword>
<dbReference type="OrthoDB" id="6458568at2759"/>
<evidence type="ECO:0000313" key="2">
    <source>
        <dbReference type="EMBL" id="GBN88380.1"/>
    </source>
</evidence>
<comment type="caution">
    <text evidence="2">The sequence shown here is derived from an EMBL/GenBank/DDBJ whole genome shotgun (WGS) entry which is preliminary data.</text>
</comment>
<dbReference type="Proteomes" id="UP000499080">
    <property type="component" value="Unassembled WGS sequence"/>
</dbReference>
<dbReference type="AlphaFoldDB" id="A0A4Y2SM18"/>
<protein>
    <submittedName>
        <fullName evidence="2">Uncharacterized protein</fullName>
    </submittedName>
</protein>
<evidence type="ECO:0000313" key="3">
    <source>
        <dbReference type="Proteomes" id="UP000499080"/>
    </source>
</evidence>
<organism evidence="2 3">
    <name type="scientific">Araneus ventricosus</name>
    <name type="common">Orbweaver spider</name>
    <name type="synonym">Epeira ventricosa</name>
    <dbReference type="NCBI Taxonomy" id="182803"/>
    <lineage>
        <taxon>Eukaryota</taxon>
        <taxon>Metazoa</taxon>
        <taxon>Ecdysozoa</taxon>
        <taxon>Arthropoda</taxon>
        <taxon>Chelicerata</taxon>
        <taxon>Arachnida</taxon>
        <taxon>Araneae</taxon>
        <taxon>Araneomorphae</taxon>
        <taxon>Entelegynae</taxon>
        <taxon>Araneoidea</taxon>
        <taxon>Araneidae</taxon>
        <taxon>Araneus</taxon>
    </lineage>
</organism>
<name>A0A4Y2SM18_ARAVE</name>
<gene>
    <name evidence="2" type="ORF">AVEN_270135_1</name>
</gene>
<keyword evidence="1" id="KW-0472">Membrane</keyword>
<sequence length="438" mass="50499">MNVKTMEDRLSRMLEDLLKVKNSLKKLTVKFFPTLTVEEKQSILNRSSNGKKKIVVVKPQTDQDGITRPSSHVVILPELNTVKNVGKNEPRTGENEMESQKILKFPNFKSPWKNKTKGLGEDKLNFSTYKAKMKKPFTFPVKNYFPNFKISPKKNKVVSTKKSKLSTAKSKEKTKLFDYPIKNYFPNLEKISAKNKTKGLLKGENKTKTSSVGDENNPEDIRVLVESFRKKLQLFVEREQEKLPNLTSKTHWLDLESNVLQKWIDSCLENNEIASTEEEEEEDIEPEMYISYNKKDFNKTFFCHPSLFPFAAVARIFKLILQTTLIFGVIILAFIVIAFAKVKETHGCFYIRDQIAKTNTFQNLRNAFGAIHKYHAPEAVLHLQSPTSSCSSRISLQTIIEDTASIHQGQSLYDWEWIEKVYLSKEGSCKFHNDYSEV</sequence>